<accession>A0AAE9FBK4</accession>
<sequence>MPLHTLFELAAKSIAKAIRNETIWLNFPLDTKSSNAIVRAFLIDDCWDRNDFKKLEAFKKQLAVTKIDFGMRDLNAEAIRSLKNFNLISLDIGRLEQLMDDYPDDSSNDETLDIVSLFIQSMSNGSRSSLIHLGLPWQEFIGGWEKRVSKILPNLQSMNISSAIFNDRFQLSNFCTSFSHLLALNISFAYYLPSLQGIGNIKNLQKLSMSYVYFDDINGYKELSDLKSLKYLDVSGTVATAQIDTNSIKNLLAAEVRLEALEFLDCSWTSVNEHELRTFAKNHPSLKTIAAICTPCNQTTIPGIKMINASSLSECLEFLVLTDHIDMASDFMKEVYQNQKASRGNLEISELRQVRKALLFVLRESDDEENKFWTVVWYLESGLLELELSISSVTTDIPHMIELCYNAFNTDIMIEEREDYVQFVLRMFEAVVNALAPGILFPDRALKFVFEKTLDLRRQLLPPDAATVDFNDALKTFSSSNAIEDLPFFREIQDRRVLSNSLALSSDNESSLTGKRIIRRSLKSSHETTRETLPSRRRKKDANRVGQDQSGHESSIIR</sequence>
<gene>
    <name evidence="2" type="ORF">L5515_016446</name>
</gene>
<feature type="compositionally biased region" description="Basic and acidic residues" evidence="1">
    <location>
        <begin position="524"/>
        <end position="534"/>
    </location>
</feature>
<evidence type="ECO:0000313" key="3">
    <source>
        <dbReference type="Proteomes" id="UP000829354"/>
    </source>
</evidence>
<proteinExistence type="predicted"/>
<dbReference type="InterPro" id="IPR051341">
    <property type="entry name" value="Zyg-11_UBL_adapter"/>
</dbReference>
<dbReference type="Proteomes" id="UP000829354">
    <property type="component" value="Chromosome X"/>
</dbReference>
<dbReference type="PANTHER" id="PTHR12904:SF28">
    <property type="entry name" value="ATP SYNTHASE SUBUNIT ALPHA-RELATED"/>
    <property type="match status" value="1"/>
</dbReference>
<feature type="region of interest" description="Disordered" evidence="1">
    <location>
        <begin position="516"/>
        <end position="558"/>
    </location>
</feature>
<dbReference type="SUPFAM" id="SSF52058">
    <property type="entry name" value="L domain-like"/>
    <property type="match status" value="1"/>
</dbReference>
<dbReference type="InterPro" id="IPR032675">
    <property type="entry name" value="LRR_dom_sf"/>
</dbReference>
<name>A0AAE9FBK4_CAEBR</name>
<dbReference type="PANTHER" id="PTHR12904">
    <property type="match status" value="1"/>
</dbReference>
<dbReference type="EMBL" id="CP092625">
    <property type="protein sequence ID" value="UMM39361.1"/>
    <property type="molecule type" value="Genomic_DNA"/>
</dbReference>
<evidence type="ECO:0000313" key="2">
    <source>
        <dbReference type="EMBL" id="UMM39361.1"/>
    </source>
</evidence>
<dbReference type="Gene3D" id="3.80.10.10">
    <property type="entry name" value="Ribonuclease Inhibitor"/>
    <property type="match status" value="1"/>
</dbReference>
<reference evidence="2 3" key="1">
    <citation type="submission" date="2022-04" db="EMBL/GenBank/DDBJ databases">
        <title>Chromosome-level reference genomes for two strains of Caenorhabditis briggsae: an improved platform for comparative genomics.</title>
        <authorList>
            <person name="Stevens L."/>
            <person name="Andersen E."/>
        </authorList>
    </citation>
    <scope>NUCLEOTIDE SEQUENCE [LARGE SCALE GENOMIC DNA]</scope>
    <source>
        <strain evidence="2">VX34</strain>
        <tissue evidence="2">Whole-organism</tissue>
    </source>
</reference>
<organism evidence="2 3">
    <name type="scientific">Caenorhabditis briggsae</name>
    <dbReference type="NCBI Taxonomy" id="6238"/>
    <lineage>
        <taxon>Eukaryota</taxon>
        <taxon>Metazoa</taxon>
        <taxon>Ecdysozoa</taxon>
        <taxon>Nematoda</taxon>
        <taxon>Chromadorea</taxon>
        <taxon>Rhabditida</taxon>
        <taxon>Rhabditina</taxon>
        <taxon>Rhabditomorpha</taxon>
        <taxon>Rhabditoidea</taxon>
        <taxon>Rhabditidae</taxon>
        <taxon>Peloderinae</taxon>
        <taxon>Caenorhabditis</taxon>
    </lineage>
</organism>
<feature type="compositionally biased region" description="Polar residues" evidence="1">
    <location>
        <begin position="546"/>
        <end position="558"/>
    </location>
</feature>
<evidence type="ECO:0000256" key="1">
    <source>
        <dbReference type="SAM" id="MobiDB-lite"/>
    </source>
</evidence>
<dbReference type="AlphaFoldDB" id="A0AAE9FBK4"/>
<protein>
    <submittedName>
        <fullName evidence="2">Uncharacterized protein</fullName>
    </submittedName>
</protein>
<keyword evidence="3" id="KW-1185">Reference proteome</keyword>